<dbReference type="Proteomes" id="UP001057402">
    <property type="component" value="Chromosome 10"/>
</dbReference>
<dbReference type="EMBL" id="CM042889">
    <property type="protein sequence ID" value="KAI4321108.1"/>
    <property type="molecule type" value="Genomic_DNA"/>
</dbReference>
<organism evidence="1 2">
    <name type="scientific">Melastoma candidum</name>
    <dbReference type="NCBI Taxonomy" id="119954"/>
    <lineage>
        <taxon>Eukaryota</taxon>
        <taxon>Viridiplantae</taxon>
        <taxon>Streptophyta</taxon>
        <taxon>Embryophyta</taxon>
        <taxon>Tracheophyta</taxon>
        <taxon>Spermatophyta</taxon>
        <taxon>Magnoliopsida</taxon>
        <taxon>eudicotyledons</taxon>
        <taxon>Gunneridae</taxon>
        <taxon>Pentapetalae</taxon>
        <taxon>rosids</taxon>
        <taxon>malvids</taxon>
        <taxon>Myrtales</taxon>
        <taxon>Melastomataceae</taxon>
        <taxon>Melastomatoideae</taxon>
        <taxon>Melastomateae</taxon>
        <taxon>Melastoma</taxon>
    </lineage>
</organism>
<evidence type="ECO:0000313" key="1">
    <source>
        <dbReference type="EMBL" id="KAI4321108.1"/>
    </source>
</evidence>
<comment type="caution">
    <text evidence="1">The sequence shown here is derived from an EMBL/GenBank/DDBJ whole genome shotgun (WGS) entry which is preliminary data.</text>
</comment>
<evidence type="ECO:0000313" key="2">
    <source>
        <dbReference type="Proteomes" id="UP001057402"/>
    </source>
</evidence>
<accession>A0ACB9MAV1</accession>
<name>A0ACB9MAV1_9MYRT</name>
<proteinExistence type="predicted"/>
<keyword evidence="2" id="KW-1185">Reference proteome</keyword>
<reference evidence="2" key="1">
    <citation type="journal article" date="2023" name="Front. Plant Sci.">
        <title>Chromosomal-level genome assembly of Melastoma candidum provides insights into trichome evolution.</title>
        <authorList>
            <person name="Zhong Y."/>
            <person name="Wu W."/>
            <person name="Sun C."/>
            <person name="Zou P."/>
            <person name="Liu Y."/>
            <person name="Dai S."/>
            <person name="Zhou R."/>
        </authorList>
    </citation>
    <scope>NUCLEOTIDE SEQUENCE [LARGE SCALE GENOMIC DNA]</scope>
</reference>
<gene>
    <name evidence="1" type="ORF">MLD38_034528</name>
</gene>
<sequence length="280" mass="29841">MQFIEDSDLRHESSSSAASASSASARVSPPNSSTSPPPYSLPLPPTLNFSPSPTPIPANGPTVELPRRRRGRPPGSKNKPKSNPNSSPYPSPNPFPPFLRTLHLQVDPDRDVVETLTHFCRTRSISLSVLSASGFLSQFVLRHPSSPSSNLAFRGRFEIISISATVIDSRPAPSPSFNFPIRFTVMVTGPHGQVLGGPVNGPLVAAGPVFIVAASSSDKPTYHRLPEMEEEEDGNNDAEVVEGNKRQQTGLAGGGGTFTRNLSGSDDAVWGSPVVVRPPY</sequence>
<protein>
    <submittedName>
        <fullName evidence="1">Uncharacterized protein</fullName>
    </submittedName>
</protein>